<name>A0A1J5AYK9_9BACT</name>
<dbReference type="AlphaFoldDB" id="A0A1J5AYK9"/>
<proteinExistence type="predicted"/>
<evidence type="ECO:0000313" key="1">
    <source>
        <dbReference type="EMBL" id="OIP03625.1"/>
    </source>
</evidence>
<dbReference type="Proteomes" id="UP000183605">
    <property type="component" value="Unassembled WGS sequence"/>
</dbReference>
<organism evidence="1 2">
    <name type="scientific">Candidatus Beckwithbacteria bacterium CG2_30_44_31</name>
    <dbReference type="NCBI Taxonomy" id="1805035"/>
    <lineage>
        <taxon>Bacteria</taxon>
        <taxon>Candidatus Beckwithiibacteriota</taxon>
    </lineage>
</organism>
<dbReference type="EMBL" id="MNXQ01000030">
    <property type="protein sequence ID" value="OIP03625.1"/>
    <property type="molecule type" value="Genomic_DNA"/>
</dbReference>
<evidence type="ECO:0000313" key="2">
    <source>
        <dbReference type="Proteomes" id="UP000183605"/>
    </source>
</evidence>
<sequence length="210" mass="23682">MQPCRDQVIIAVVGMAGSGKSVACDYFQSQGYPVLRFGDVTDEGLRLQGQSLQETNERRYRENLRKELGMAAYAIKIEPRIRAAFHPGSYHPGVVILDGLYSWEEYLYLKAKFPELKLLGIYARPEIRRQRLLKRPIRPLTEVQAKARDLAELNNLNKAEPIALADYLVINEGSIPAFHQELTKALKSLRGVSSQVKFLPEPSNLQGTSL</sequence>
<dbReference type="Pfam" id="PF13238">
    <property type="entry name" value="AAA_18"/>
    <property type="match status" value="1"/>
</dbReference>
<dbReference type="SUPFAM" id="SSF52540">
    <property type="entry name" value="P-loop containing nucleoside triphosphate hydrolases"/>
    <property type="match status" value="1"/>
</dbReference>
<evidence type="ECO:0008006" key="3">
    <source>
        <dbReference type="Google" id="ProtNLM"/>
    </source>
</evidence>
<dbReference type="Gene3D" id="3.40.50.300">
    <property type="entry name" value="P-loop containing nucleotide triphosphate hydrolases"/>
    <property type="match status" value="1"/>
</dbReference>
<dbReference type="PANTHER" id="PTHR41930">
    <property type="entry name" value="UPF0200 PROTEIN MJ1399"/>
    <property type="match status" value="1"/>
</dbReference>
<reference evidence="1 2" key="1">
    <citation type="journal article" date="2016" name="Environ. Microbiol.">
        <title>Genomic resolution of a cold subsurface aquifer community provides metabolic insights for novel microbes adapted to high CO concentrations.</title>
        <authorList>
            <person name="Probst A.J."/>
            <person name="Castelle C.J."/>
            <person name="Singh A."/>
            <person name="Brown C.T."/>
            <person name="Anantharaman K."/>
            <person name="Sharon I."/>
            <person name="Hug L.A."/>
            <person name="Burstein D."/>
            <person name="Emerson J.B."/>
            <person name="Thomas B.C."/>
            <person name="Banfield J.F."/>
        </authorList>
    </citation>
    <scope>NUCLEOTIDE SEQUENCE [LARGE SCALE GENOMIC DNA]</scope>
    <source>
        <strain evidence="1">CG2_30_44_31</strain>
    </source>
</reference>
<gene>
    <name evidence="1" type="ORF">AUK18_01550</name>
</gene>
<accession>A0A1J5AYK9</accession>
<protein>
    <recommendedName>
        <fullName evidence="3">Dephospho-CoA kinase</fullName>
    </recommendedName>
</protein>
<comment type="caution">
    <text evidence="1">The sequence shown here is derived from an EMBL/GenBank/DDBJ whole genome shotgun (WGS) entry which is preliminary data.</text>
</comment>
<dbReference type="InterPro" id="IPR027417">
    <property type="entry name" value="P-loop_NTPase"/>
</dbReference>
<dbReference type="PANTHER" id="PTHR41930:SF1">
    <property type="entry name" value="DEPHOSPHO-COA KINASE"/>
    <property type="match status" value="1"/>
</dbReference>